<name>A0A060T8M1_BLAAD</name>
<evidence type="ECO:0000256" key="1">
    <source>
        <dbReference type="SAM" id="MobiDB-lite"/>
    </source>
</evidence>
<feature type="compositionally biased region" description="Basic and acidic residues" evidence="1">
    <location>
        <begin position="187"/>
        <end position="199"/>
    </location>
</feature>
<dbReference type="InterPro" id="IPR024624">
    <property type="entry name" value="Pyridox_Oxase_Alr4036_FMN-bd"/>
</dbReference>
<protein>
    <submittedName>
        <fullName evidence="3">ARAD1C38038p</fullName>
    </submittedName>
</protein>
<feature type="compositionally biased region" description="Low complexity" evidence="1">
    <location>
        <begin position="156"/>
        <end position="174"/>
    </location>
</feature>
<dbReference type="PhylomeDB" id="A0A060T8M1"/>
<gene>
    <name evidence="3" type="ORF">GNLVRS02_ARAD1C38038g</name>
</gene>
<feature type="domain" description="Pyridoxamine 5'-phosphate oxidase Alr4036 family FMN-binding" evidence="2">
    <location>
        <begin position="48"/>
        <end position="141"/>
    </location>
</feature>
<dbReference type="Pfam" id="PF12766">
    <property type="entry name" value="Pyridox_oxase_2"/>
    <property type="match status" value="1"/>
</dbReference>
<dbReference type="AlphaFoldDB" id="A0A060T8M1"/>
<evidence type="ECO:0000313" key="3">
    <source>
        <dbReference type="EMBL" id="CDP35546.1"/>
    </source>
</evidence>
<proteinExistence type="predicted"/>
<dbReference type="PANTHER" id="PTHR28243:SF1">
    <property type="entry name" value="PYRIDOXAMINE 5'-PHOSPHATE OXIDASE ALR4036 FAMILY FMN-BINDING DOMAIN-CONTAINING PROTEIN"/>
    <property type="match status" value="1"/>
</dbReference>
<reference evidence="3" key="1">
    <citation type="submission" date="2014-02" db="EMBL/GenBank/DDBJ databases">
        <authorList>
            <person name="Genoscope - CEA"/>
        </authorList>
    </citation>
    <scope>NUCLEOTIDE SEQUENCE</scope>
    <source>
        <strain evidence="3">LS3</strain>
    </source>
</reference>
<accession>A0A060T8M1</accession>
<evidence type="ECO:0000259" key="2">
    <source>
        <dbReference type="Pfam" id="PF12766"/>
    </source>
</evidence>
<feature type="compositionally biased region" description="Polar residues" evidence="1">
    <location>
        <begin position="210"/>
        <end position="219"/>
    </location>
</feature>
<dbReference type="GO" id="GO:0010181">
    <property type="term" value="F:FMN binding"/>
    <property type="evidence" value="ECO:0007669"/>
    <property type="project" value="InterPro"/>
</dbReference>
<dbReference type="SUPFAM" id="SSF50475">
    <property type="entry name" value="FMN-binding split barrel"/>
    <property type="match status" value="1"/>
</dbReference>
<feature type="region of interest" description="Disordered" evidence="1">
    <location>
        <begin position="148"/>
        <end position="223"/>
    </location>
</feature>
<dbReference type="InterPro" id="IPR012349">
    <property type="entry name" value="Split_barrel_FMN-bd"/>
</dbReference>
<dbReference type="Gene3D" id="2.30.110.10">
    <property type="entry name" value="Electron Transport, Fmn-binding Protein, Chain A"/>
    <property type="match status" value="1"/>
</dbReference>
<reference evidence="3" key="2">
    <citation type="submission" date="2014-06" db="EMBL/GenBank/DDBJ databases">
        <title>The complete genome of Blastobotrys (Arxula) adeninivorans LS3 - a yeast of biotechnological interest.</title>
        <authorList>
            <person name="Kunze G."/>
            <person name="Gaillardin C."/>
            <person name="Czernicka M."/>
            <person name="Durrens P."/>
            <person name="Martin T."/>
            <person name="Boer E."/>
            <person name="Gabaldon T."/>
            <person name="Cruz J."/>
            <person name="Talla E."/>
            <person name="Marck C."/>
            <person name="Goffeau A."/>
            <person name="Barbe V."/>
            <person name="Baret P."/>
            <person name="Baronian K."/>
            <person name="Beier S."/>
            <person name="Bleykasten C."/>
            <person name="Bode R."/>
            <person name="Casaregola S."/>
            <person name="Despons L."/>
            <person name="Fairhead C."/>
            <person name="Giersberg M."/>
            <person name="Gierski P."/>
            <person name="Hahnel U."/>
            <person name="Hartmann A."/>
            <person name="Jankowska D."/>
            <person name="Jubin C."/>
            <person name="Jung P."/>
            <person name="Lafontaine I."/>
            <person name="Leh-Louis V."/>
            <person name="Lemaire M."/>
            <person name="Marcet-Houben M."/>
            <person name="Mascher M."/>
            <person name="Morel G."/>
            <person name="Richard G.-F."/>
            <person name="Riechen J."/>
            <person name="Sacerdot C."/>
            <person name="Sarkar A."/>
            <person name="Savel G."/>
            <person name="Schacherer J."/>
            <person name="Sherman D."/>
            <person name="Straub M.-L."/>
            <person name="Stein N."/>
            <person name="Thierry A."/>
            <person name="Trautwein-Schult A."/>
            <person name="Westhof E."/>
            <person name="Worch S."/>
            <person name="Dujon B."/>
            <person name="Souciet J.-L."/>
            <person name="Wincker P."/>
            <person name="Scholz U."/>
            <person name="Neuveglise N."/>
        </authorList>
    </citation>
    <scope>NUCLEOTIDE SEQUENCE</scope>
    <source>
        <strain evidence="3">LS3</strain>
    </source>
</reference>
<organism evidence="3">
    <name type="scientific">Blastobotrys adeninivorans</name>
    <name type="common">Yeast</name>
    <name type="synonym">Arxula adeninivorans</name>
    <dbReference type="NCBI Taxonomy" id="409370"/>
    <lineage>
        <taxon>Eukaryota</taxon>
        <taxon>Fungi</taxon>
        <taxon>Dikarya</taxon>
        <taxon>Ascomycota</taxon>
        <taxon>Saccharomycotina</taxon>
        <taxon>Dipodascomycetes</taxon>
        <taxon>Dipodascales</taxon>
        <taxon>Trichomonascaceae</taxon>
        <taxon>Blastobotrys</taxon>
    </lineage>
</organism>
<sequence length="326" mass="37113">MIQKQSHFPPMRRTAPWCKEKSVRPYLPLTAHITDQFSRARSRMSCVPPWVPQFDRCLSKVVGPRLFTLCTISPDGMPHARTCVFRSWLFNDRATGVLLFTADKRSLKIGDMNAHQGRYEACFYFDQSMRQFRLSGFAQTITASEVPSLQASIPQSAPLKSPSTSSRSSSTTSVSPPPSNSGGANNNDHDEREPRKDTTEPSYYPIFTPSYDSSQTYSTEFPPPSKEEWLAEYDRLWNLMSPELKKSFRRPTPRTLVDDQSRQRIDAIFRGVDGDSDDAGKDNFLVVALFVNSVDALQLDGQQEPDSRRIYSRLFNDEWTEQEVCP</sequence>
<dbReference type="EMBL" id="HG937693">
    <property type="protein sequence ID" value="CDP35546.1"/>
    <property type="molecule type" value="Genomic_DNA"/>
</dbReference>
<dbReference type="PANTHER" id="PTHR28243">
    <property type="entry name" value="AGL049CP"/>
    <property type="match status" value="1"/>
</dbReference>